<accession>A0A2G9S9K2</accession>
<evidence type="ECO:0000256" key="1">
    <source>
        <dbReference type="ARBA" id="ARBA00004123"/>
    </source>
</evidence>
<dbReference type="EMBL" id="KV927109">
    <property type="protein sequence ID" value="PIO36859.1"/>
    <property type="molecule type" value="Genomic_DNA"/>
</dbReference>
<feature type="compositionally biased region" description="Basic and acidic residues" evidence="8">
    <location>
        <begin position="85"/>
        <end position="94"/>
    </location>
</feature>
<comment type="subcellular location">
    <subcellularLocation>
        <location evidence="1">Nucleus</location>
    </subcellularLocation>
</comment>
<feature type="non-terminal residue" evidence="10">
    <location>
        <position position="1"/>
    </location>
</feature>
<dbReference type="GO" id="GO:0000978">
    <property type="term" value="F:RNA polymerase II cis-regulatory region sequence-specific DNA binding"/>
    <property type="evidence" value="ECO:0007669"/>
    <property type="project" value="TreeGrafter"/>
</dbReference>
<dbReference type="GO" id="GO:0008270">
    <property type="term" value="F:zinc ion binding"/>
    <property type="evidence" value="ECO:0007669"/>
    <property type="project" value="UniProtKB-KW"/>
</dbReference>
<reference evidence="11" key="1">
    <citation type="journal article" date="2017" name="Nat. Commun.">
        <title>The North American bullfrog draft genome provides insight into hormonal regulation of long noncoding RNA.</title>
        <authorList>
            <person name="Hammond S.A."/>
            <person name="Warren R.L."/>
            <person name="Vandervalk B.P."/>
            <person name="Kucuk E."/>
            <person name="Khan H."/>
            <person name="Gibb E.A."/>
            <person name="Pandoh P."/>
            <person name="Kirk H."/>
            <person name="Zhao Y."/>
            <person name="Jones M."/>
            <person name="Mungall A.J."/>
            <person name="Coope R."/>
            <person name="Pleasance S."/>
            <person name="Moore R.A."/>
            <person name="Holt R.A."/>
            <person name="Round J.M."/>
            <person name="Ohora S."/>
            <person name="Walle B.V."/>
            <person name="Veldhoen N."/>
            <person name="Helbing C.C."/>
            <person name="Birol I."/>
        </authorList>
    </citation>
    <scope>NUCLEOTIDE SEQUENCE [LARGE SCALE GENOMIC DNA]</scope>
</reference>
<sequence>GSSNWNPPERCPRPLYSWDLKLENDKIPGDDQDKELIVIKVENEEPYLMGDDLCKEEETPPEISTDPGDTRTTQRDVKTEEEEEGPVKVKKEDISTEINTDPGDTRRDVKAEEDEGGHLEIKQEEVHIEISTSGRYRRYNMEEHLVIGGDLQEDDITSVSSGENQISPNQLLVSERNLQGDLPNKTVEYFAQREKLISQQTGQRVVASDLSSGHSYGGEAVFISYLTKHEKAHSGVKPFSCLDCGKSFHFKADLNKHEKVHTGELKKHRGEVAHLKPCCISNSSHRCAPDLEI</sequence>
<dbReference type="Proteomes" id="UP000228934">
    <property type="component" value="Unassembled WGS sequence"/>
</dbReference>
<dbReference type="PANTHER" id="PTHR24390:SF240">
    <property type="entry name" value="ZINC FINGER PROTEIN 772"/>
    <property type="match status" value="1"/>
</dbReference>
<feature type="domain" description="C2H2-type" evidence="9">
    <location>
        <begin position="239"/>
        <end position="266"/>
    </location>
</feature>
<evidence type="ECO:0000313" key="10">
    <source>
        <dbReference type="EMBL" id="PIO36859.1"/>
    </source>
</evidence>
<keyword evidence="5" id="KW-0862">Zinc</keyword>
<dbReference type="GO" id="GO:0003700">
    <property type="term" value="F:DNA-binding transcription factor activity"/>
    <property type="evidence" value="ECO:0007669"/>
    <property type="project" value="TreeGrafter"/>
</dbReference>
<protein>
    <recommendedName>
        <fullName evidence="9">C2H2-type domain-containing protein</fullName>
    </recommendedName>
</protein>
<keyword evidence="11" id="KW-1185">Reference proteome</keyword>
<evidence type="ECO:0000256" key="3">
    <source>
        <dbReference type="ARBA" id="ARBA00022737"/>
    </source>
</evidence>
<organism evidence="10 11">
    <name type="scientific">Aquarana catesbeiana</name>
    <name type="common">American bullfrog</name>
    <name type="synonym">Rana catesbeiana</name>
    <dbReference type="NCBI Taxonomy" id="8400"/>
    <lineage>
        <taxon>Eukaryota</taxon>
        <taxon>Metazoa</taxon>
        <taxon>Chordata</taxon>
        <taxon>Craniata</taxon>
        <taxon>Vertebrata</taxon>
        <taxon>Euteleostomi</taxon>
        <taxon>Amphibia</taxon>
        <taxon>Batrachia</taxon>
        <taxon>Anura</taxon>
        <taxon>Neobatrachia</taxon>
        <taxon>Ranoidea</taxon>
        <taxon>Ranidae</taxon>
        <taxon>Aquarana</taxon>
    </lineage>
</organism>
<dbReference type="Gene3D" id="3.30.160.60">
    <property type="entry name" value="Classic Zinc Finger"/>
    <property type="match status" value="1"/>
</dbReference>
<evidence type="ECO:0000256" key="5">
    <source>
        <dbReference type="ARBA" id="ARBA00022833"/>
    </source>
</evidence>
<dbReference type="SUPFAM" id="SSF57667">
    <property type="entry name" value="beta-beta-alpha zinc fingers"/>
    <property type="match status" value="1"/>
</dbReference>
<keyword evidence="6" id="KW-0539">Nucleus</keyword>
<dbReference type="AlphaFoldDB" id="A0A2G9S9K2"/>
<dbReference type="FunFam" id="3.30.160.60:FF:002343">
    <property type="entry name" value="Zinc finger protein 33A"/>
    <property type="match status" value="1"/>
</dbReference>
<feature type="non-terminal residue" evidence="10">
    <location>
        <position position="293"/>
    </location>
</feature>
<name>A0A2G9S9K2_AQUCT</name>
<dbReference type="PROSITE" id="PS50157">
    <property type="entry name" value="ZINC_FINGER_C2H2_2"/>
    <property type="match status" value="1"/>
</dbReference>
<keyword evidence="4 7" id="KW-0863">Zinc-finger</keyword>
<dbReference type="OrthoDB" id="654211at2759"/>
<evidence type="ECO:0000313" key="11">
    <source>
        <dbReference type="Proteomes" id="UP000228934"/>
    </source>
</evidence>
<evidence type="ECO:0000256" key="6">
    <source>
        <dbReference type="ARBA" id="ARBA00023242"/>
    </source>
</evidence>
<feature type="compositionally biased region" description="Basic and acidic residues" evidence="8">
    <location>
        <begin position="103"/>
        <end position="117"/>
    </location>
</feature>
<dbReference type="InterPro" id="IPR013087">
    <property type="entry name" value="Znf_C2H2_type"/>
</dbReference>
<evidence type="ECO:0000256" key="7">
    <source>
        <dbReference type="PROSITE-ProRule" id="PRU00042"/>
    </source>
</evidence>
<feature type="compositionally biased region" description="Basic and acidic residues" evidence="8">
    <location>
        <begin position="68"/>
        <end position="78"/>
    </location>
</feature>
<dbReference type="GO" id="GO:0005634">
    <property type="term" value="C:nucleus"/>
    <property type="evidence" value="ECO:0007669"/>
    <property type="project" value="UniProtKB-SubCell"/>
</dbReference>
<keyword evidence="2" id="KW-0479">Metal-binding</keyword>
<evidence type="ECO:0000256" key="4">
    <source>
        <dbReference type="ARBA" id="ARBA00022771"/>
    </source>
</evidence>
<dbReference type="GO" id="GO:0006357">
    <property type="term" value="P:regulation of transcription by RNA polymerase II"/>
    <property type="evidence" value="ECO:0007669"/>
    <property type="project" value="TreeGrafter"/>
</dbReference>
<gene>
    <name evidence="10" type="ORF">AB205_0052400</name>
</gene>
<evidence type="ECO:0000259" key="9">
    <source>
        <dbReference type="PROSITE" id="PS50157"/>
    </source>
</evidence>
<evidence type="ECO:0000256" key="2">
    <source>
        <dbReference type="ARBA" id="ARBA00022723"/>
    </source>
</evidence>
<dbReference type="PROSITE" id="PS00028">
    <property type="entry name" value="ZINC_FINGER_C2H2_1"/>
    <property type="match status" value="1"/>
</dbReference>
<feature type="region of interest" description="Disordered" evidence="8">
    <location>
        <begin position="48"/>
        <end position="117"/>
    </location>
</feature>
<dbReference type="InterPro" id="IPR036236">
    <property type="entry name" value="Znf_C2H2_sf"/>
</dbReference>
<evidence type="ECO:0000256" key="8">
    <source>
        <dbReference type="SAM" id="MobiDB-lite"/>
    </source>
</evidence>
<proteinExistence type="predicted"/>
<keyword evidence="3" id="KW-0677">Repeat</keyword>
<dbReference type="PANTHER" id="PTHR24390">
    <property type="entry name" value="ZINC FINGER PROTEIN"/>
    <property type="match status" value="1"/>
</dbReference>